<comment type="caution">
    <text evidence="4">The sequence shown here is derived from an EMBL/GenBank/DDBJ whole genome shotgun (WGS) entry which is preliminary data.</text>
</comment>
<dbReference type="InterPro" id="IPR003594">
    <property type="entry name" value="HATPase_dom"/>
</dbReference>
<evidence type="ECO:0000256" key="1">
    <source>
        <dbReference type="ARBA" id="ARBA00022527"/>
    </source>
</evidence>
<reference evidence="4 5" key="1">
    <citation type="submission" date="2024-09" db="EMBL/GenBank/DDBJ databases">
        <title>The Natural Products Discovery Center: Release of the First 8490 Sequenced Strains for Exploring Actinobacteria Biosynthetic Diversity.</title>
        <authorList>
            <person name="Kalkreuter E."/>
            <person name="Kautsar S.A."/>
            <person name="Yang D."/>
            <person name="Bader C.D."/>
            <person name="Teijaro C.N."/>
            <person name="Fluegel L."/>
            <person name="Davis C.M."/>
            <person name="Simpson J.R."/>
            <person name="Lauterbach L."/>
            <person name="Steele A.D."/>
            <person name="Gui C."/>
            <person name="Meng S."/>
            <person name="Li G."/>
            <person name="Viehrig K."/>
            <person name="Ye F."/>
            <person name="Su P."/>
            <person name="Kiefer A.F."/>
            <person name="Nichols A."/>
            <person name="Cepeda A.J."/>
            <person name="Yan W."/>
            <person name="Fan B."/>
            <person name="Jiang Y."/>
            <person name="Adhikari A."/>
            <person name="Zheng C.-J."/>
            <person name="Schuster L."/>
            <person name="Cowan T.M."/>
            <person name="Smanski M.J."/>
            <person name="Chevrette M.G."/>
            <person name="De Carvalho L.P.S."/>
            <person name="Shen B."/>
        </authorList>
    </citation>
    <scope>NUCLEOTIDE SEQUENCE [LARGE SCALE GENOMIC DNA]</scope>
    <source>
        <strain evidence="4 5">NPDC059500</strain>
    </source>
</reference>
<dbReference type="InterPro" id="IPR036890">
    <property type="entry name" value="HATPase_C_sf"/>
</dbReference>
<evidence type="ECO:0000256" key="2">
    <source>
        <dbReference type="SAM" id="MobiDB-lite"/>
    </source>
</evidence>
<organism evidence="4 5">
    <name type="scientific">Streptomyces anandii</name>
    <dbReference type="NCBI Taxonomy" id="285454"/>
    <lineage>
        <taxon>Bacteria</taxon>
        <taxon>Bacillati</taxon>
        <taxon>Actinomycetota</taxon>
        <taxon>Actinomycetes</taxon>
        <taxon>Kitasatosporales</taxon>
        <taxon>Streptomycetaceae</taxon>
        <taxon>Streptomyces</taxon>
    </lineage>
</organism>
<gene>
    <name evidence="4" type="ORF">ACFW88_19700</name>
</gene>
<keyword evidence="5" id="KW-1185">Reference proteome</keyword>
<sequence>MPGVEARDRQRRCVLPFEALPAEVRLLRRAAAAQLDQWGVPTAGDDTALVVTELATNVIQHVGEGTSATLILEWNRERLRVEMHDKSRSLPSQQSADCNAECGRGLHLLASMAADWGTVVTAFGKAVWCEIALGSEAVCRRVERVVDTLERYQQRSGDAPEVPRCSVALEESTIELIADLLHWTSARGLDPDDVLDRAQTRYEAEADDLGPSSGHAAGVWAPAAAALPVSSSLPLAASGPQGADPLHPVEVGEHG</sequence>
<dbReference type="PANTHER" id="PTHR35526">
    <property type="entry name" value="ANTI-SIGMA-F FACTOR RSBW-RELATED"/>
    <property type="match status" value="1"/>
</dbReference>
<evidence type="ECO:0000259" key="3">
    <source>
        <dbReference type="Pfam" id="PF13581"/>
    </source>
</evidence>
<dbReference type="CDD" id="cd16936">
    <property type="entry name" value="HATPase_RsbW-like"/>
    <property type="match status" value="1"/>
</dbReference>
<dbReference type="EMBL" id="JBHYTS010000029">
    <property type="protein sequence ID" value="MFE1752737.1"/>
    <property type="molecule type" value="Genomic_DNA"/>
</dbReference>
<dbReference type="PANTHER" id="PTHR35526:SF3">
    <property type="entry name" value="ANTI-SIGMA-F FACTOR RSBW"/>
    <property type="match status" value="1"/>
</dbReference>
<dbReference type="InterPro" id="IPR050267">
    <property type="entry name" value="Anti-sigma-factor_SerPK"/>
</dbReference>
<keyword evidence="1" id="KW-0808">Transferase</keyword>
<accession>A0ABW6H7Z4</accession>
<dbReference type="Gene3D" id="3.30.565.10">
    <property type="entry name" value="Histidine kinase-like ATPase, C-terminal domain"/>
    <property type="match status" value="1"/>
</dbReference>
<keyword evidence="1" id="KW-0723">Serine/threonine-protein kinase</keyword>
<protein>
    <submittedName>
        <fullName evidence="4">ATP-binding protein</fullName>
    </submittedName>
</protein>
<feature type="domain" description="Histidine kinase/HSP90-like ATPase" evidence="3">
    <location>
        <begin position="17"/>
        <end position="115"/>
    </location>
</feature>
<name>A0ABW6H7Z4_9ACTN</name>
<keyword evidence="4" id="KW-0067">ATP-binding</keyword>
<keyword evidence="4" id="KW-0547">Nucleotide-binding</keyword>
<dbReference type="RefSeq" id="WP_381825470.1">
    <property type="nucleotide sequence ID" value="NZ_JBHYTS010000029.1"/>
</dbReference>
<proteinExistence type="predicted"/>
<evidence type="ECO:0000313" key="4">
    <source>
        <dbReference type="EMBL" id="MFE1752737.1"/>
    </source>
</evidence>
<feature type="region of interest" description="Disordered" evidence="2">
    <location>
        <begin position="236"/>
        <end position="255"/>
    </location>
</feature>
<keyword evidence="1" id="KW-0418">Kinase</keyword>
<dbReference type="Proteomes" id="UP001599756">
    <property type="component" value="Unassembled WGS sequence"/>
</dbReference>
<dbReference type="GO" id="GO:0005524">
    <property type="term" value="F:ATP binding"/>
    <property type="evidence" value="ECO:0007669"/>
    <property type="project" value="UniProtKB-KW"/>
</dbReference>
<dbReference type="Pfam" id="PF13581">
    <property type="entry name" value="HATPase_c_2"/>
    <property type="match status" value="1"/>
</dbReference>
<evidence type="ECO:0000313" key="5">
    <source>
        <dbReference type="Proteomes" id="UP001599756"/>
    </source>
</evidence>